<dbReference type="RefSeq" id="WP_015723384.1">
    <property type="nucleotide sequence ID" value="NC_014972.1"/>
</dbReference>
<keyword evidence="1" id="KW-0472">Membrane</keyword>
<dbReference type="Proteomes" id="UP000006365">
    <property type="component" value="Chromosome"/>
</dbReference>
<reference evidence="2 3" key="1">
    <citation type="journal article" date="2011" name="Stand. Genomic Sci.">
        <title>Complete genome sequence of Desulfobulbus propionicus type strain (1pr3).</title>
        <authorList>
            <person name="Pagani I."/>
            <person name="Lapidus A."/>
            <person name="Nolan M."/>
            <person name="Lucas S."/>
            <person name="Hammon N."/>
            <person name="Deshpande S."/>
            <person name="Cheng J.F."/>
            <person name="Chertkov O."/>
            <person name="Davenport K."/>
            <person name="Tapia R."/>
            <person name="Han C."/>
            <person name="Goodwin L."/>
            <person name="Pitluck S."/>
            <person name="Liolios K."/>
            <person name="Mavromatis K."/>
            <person name="Ivanova N."/>
            <person name="Mikhailova N."/>
            <person name="Pati A."/>
            <person name="Chen A."/>
            <person name="Palaniappan K."/>
            <person name="Land M."/>
            <person name="Hauser L."/>
            <person name="Chang Y.J."/>
            <person name="Jeffries C.D."/>
            <person name="Detter J.C."/>
            <person name="Brambilla E."/>
            <person name="Kannan K.P."/>
            <person name="Djao O.D."/>
            <person name="Rohde M."/>
            <person name="Pukall R."/>
            <person name="Spring S."/>
            <person name="Goker M."/>
            <person name="Sikorski J."/>
            <person name="Woyke T."/>
            <person name="Bristow J."/>
            <person name="Eisen J.A."/>
            <person name="Markowitz V."/>
            <person name="Hugenholtz P."/>
            <person name="Kyrpides N.C."/>
            <person name="Klenk H.P."/>
        </authorList>
    </citation>
    <scope>NUCLEOTIDE SEQUENCE [LARGE SCALE GENOMIC DNA]</scope>
    <source>
        <strain evidence="3">ATCC 33891 / DSM 2032 / 1pr3</strain>
    </source>
</reference>
<sequence>MARCTQGWLLRGFGYLLYVLLAAALLLWLLFPREAIQRLLAGYLNSSSPTLQWRVGSVTLHAPLRLTMEAIEGYGKEGERTPLIRVDSLVLWPEWMASLTARAPRLGYGMRIGKGRVDGSIRADGGLEQLVLQGTVRELQLADWPLLALRLGRDVKGMLGASFTGTVAANTGQIGQVEARVRIENGQMALKRPILSHGVLPFSALSMTVRGDGARVHVQEGTAESGLFRCRFSGTLELNEDLAAAQLAIRGSLQPEAGFFKGVKSGIALQAFRAKLQDAPLPFRLSGELADPGIHFEEFSLLVQTLEKELR</sequence>
<dbReference type="KEGG" id="dpr:Despr_0663"/>
<accession>A0A7U4DNB5</accession>
<organism evidence="2 3">
    <name type="scientific">Desulfobulbus propionicus (strain ATCC 33891 / DSM 2032 / VKM B-1956 / 1pr3)</name>
    <dbReference type="NCBI Taxonomy" id="577650"/>
    <lineage>
        <taxon>Bacteria</taxon>
        <taxon>Pseudomonadati</taxon>
        <taxon>Thermodesulfobacteriota</taxon>
        <taxon>Desulfobulbia</taxon>
        <taxon>Desulfobulbales</taxon>
        <taxon>Desulfobulbaceae</taxon>
        <taxon>Desulfobulbus</taxon>
    </lineage>
</organism>
<dbReference type="InterPro" id="IPR030925">
    <property type="entry name" value="T2SS_GspN_Lepto"/>
</dbReference>
<evidence type="ECO:0000256" key="1">
    <source>
        <dbReference type="SAM" id="Phobius"/>
    </source>
</evidence>
<evidence type="ECO:0000313" key="2">
    <source>
        <dbReference type="EMBL" id="ADW16839.1"/>
    </source>
</evidence>
<dbReference type="NCBIfam" id="TIGR04411">
    <property type="entry name" value="T2SS_GspN_Lepto"/>
    <property type="match status" value="1"/>
</dbReference>
<evidence type="ECO:0008006" key="4">
    <source>
        <dbReference type="Google" id="ProtNLM"/>
    </source>
</evidence>
<protein>
    <recommendedName>
        <fullName evidence="4">Type II secretion system protein GspN</fullName>
    </recommendedName>
</protein>
<dbReference type="AlphaFoldDB" id="A0A7U4DNB5"/>
<keyword evidence="3" id="KW-1185">Reference proteome</keyword>
<evidence type="ECO:0000313" key="3">
    <source>
        <dbReference type="Proteomes" id="UP000006365"/>
    </source>
</evidence>
<keyword evidence="1" id="KW-0812">Transmembrane</keyword>
<keyword evidence="1" id="KW-1133">Transmembrane helix</keyword>
<gene>
    <name evidence="2" type="ordered locus">Despr_0663</name>
</gene>
<dbReference type="EMBL" id="CP002364">
    <property type="protein sequence ID" value="ADW16839.1"/>
    <property type="molecule type" value="Genomic_DNA"/>
</dbReference>
<name>A0A7U4DNB5_DESPD</name>
<feature type="transmembrane region" description="Helical" evidence="1">
    <location>
        <begin position="12"/>
        <end position="31"/>
    </location>
</feature>
<proteinExistence type="predicted"/>